<reference evidence="3 4" key="1">
    <citation type="journal article" date="2016" name="Int. J. Syst. Evol. Microbiol.">
        <title>Panacibacter ginsenosidivorans gen. nov., sp. nov., with ginsenoside converting activity isolated from soil of a ginseng field.</title>
        <authorList>
            <person name="Siddiqi M.Z."/>
            <person name="Muhammad Shafi S."/>
            <person name="Choi K.D."/>
            <person name="Im W.T."/>
        </authorList>
    </citation>
    <scope>NUCLEOTIDE SEQUENCE [LARGE SCALE GENOMIC DNA]</scope>
    <source>
        <strain evidence="3 4">Gsoil1550</strain>
    </source>
</reference>
<evidence type="ECO:0000313" key="4">
    <source>
        <dbReference type="Proteomes" id="UP000321533"/>
    </source>
</evidence>
<dbReference type="SMART" id="SM00060">
    <property type="entry name" value="FN3"/>
    <property type="match status" value="1"/>
</dbReference>
<evidence type="ECO:0000313" key="3">
    <source>
        <dbReference type="EMBL" id="QEC67046.1"/>
    </source>
</evidence>
<dbReference type="Pfam" id="PF04151">
    <property type="entry name" value="PPC"/>
    <property type="match status" value="4"/>
</dbReference>
<dbReference type="InterPro" id="IPR003961">
    <property type="entry name" value="FN3_dom"/>
</dbReference>
<dbReference type="OrthoDB" id="1391570at2"/>
<dbReference type="InterPro" id="IPR007280">
    <property type="entry name" value="Peptidase_C_arc/bac"/>
</dbReference>
<dbReference type="Pfam" id="PF18962">
    <property type="entry name" value="Por_Secre_tail"/>
    <property type="match status" value="1"/>
</dbReference>
<feature type="chain" id="PRO_5023077347" evidence="1">
    <location>
        <begin position="23"/>
        <end position="918"/>
    </location>
</feature>
<dbReference type="EMBL" id="CP042435">
    <property type="protein sequence ID" value="QEC67046.1"/>
    <property type="molecule type" value="Genomic_DNA"/>
</dbReference>
<gene>
    <name evidence="3" type="ORF">FRZ67_06985</name>
</gene>
<evidence type="ECO:0000259" key="2">
    <source>
        <dbReference type="PROSITE" id="PS50853"/>
    </source>
</evidence>
<dbReference type="SUPFAM" id="SSF49265">
    <property type="entry name" value="Fibronectin type III"/>
    <property type="match status" value="1"/>
</dbReference>
<proteinExistence type="predicted"/>
<dbReference type="NCBIfam" id="TIGR04183">
    <property type="entry name" value="Por_Secre_tail"/>
    <property type="match status" value="1"/>
</dbReference>
<sequence>MKQKFLLMTMAFCALMWSTAKANESEPNNTKAQANTLTLNGSNTGTIGATGDEDWWSVTTTADGKLDVTIAISNGLNMWCQIYDNNGTIVLNSGYTSGTATISKDGLAAGTYYLRVYPYYSGQLPAYSISNTLTVPTQANDAEPNNTKAQAKVLNLNASKTGHIDYYYNNIRDTFDWYKVTTNADGRLRLTMTSANGQNVWAYLYDNDGTTLLGSGYTAGSAVVVNKDGLAAGTYYIRVNTYYNTDWAPYTLADSLFVPTQPNDVEPNNTKALSLTLPLNGSVTGHNNYYYNNVKDTFDWYKVTTNADGRLRLTMTSANGQNVWAYLYDNDGSTVLASGYTSGSAVVVNKDGLSAGTYYVRVNTYYNTEWAPYTLADSLFSPAQTNDVEPNDTKAQAVTLPLNGSKTGHVNYYYNLQKDGQDWYKLTTTEDGMISLTIQSHNGQNVWAYLYDNDGTTQLNAAYTTSSTTIKSDGLSAGTYYIRINTYYTTEFAPYTLSNTLTTYTDANDNEPNNYYAQAKTLPANGTTTGHVNFYYNGLKDAEDRWKINYTGTGALTLNFNQEGHKIDNSTKCTWVQLYKDTTAAPIYNNYFCSTPNVINLSSLTQGYYYVRVFTYYSNEFTAYSLNPVFTQTNVASVTLLNATPVNSCDSLNSIRLQCGGSSAPYKVQLYRFGVLYSTTNINTTSAFTISGLPTGYFTARAYGDGATGNAYSTSTAAILEPIPANLVSANIKSTSAKVGWDGYTGCVLGYKLQYKPQSSATWTTKYLYGTSTNISGLTPATLYQFRVASGDSANGFIALSPYSVVATFTTAASFAAATQSADNVIGKTTLTDNSTLLVYPNPARSSFRIQFNAKTNAQLSATLKDMNGNIVWNKPNTNASALSGTIVDAGKLTGGIYMLQVTDSNGNTIAKKVVVSK</sequence>
<dbReference type="InterPro" id="IPR026444">
    <property type="entry name" value="Secre_tail"/>
</dbReference>
<dbReference type="InterPro" id="IPR036116">
    <property type="entry name" value="FN3_sf"/>
</dbReference>
<dbReference type="PROSITE" id="PS50853">
    <property type="entry name" value="FN3"/>
    <property type="match status" value="1"/>
</dbReference>
<dbReference type="SUPFAM" id="SSF89260">
    <property type="entry name" value="Collagen-binding domain"/>
    <property type="match status" value="4"/>
</dbReference>
<dbReference type="Pfam" id="PF00041">
    <property type="entry name" value="fn3"/>
    <property type="match status" value="1"/>
</dbReference>
<dbReference type="InterPro" id="IPR013783">
    <property type="entry name" value="Ig-like_fold"/>
</dbReference>
<dbReference type="Gene3D" id="2.60.120.380">
    <property type="match status" value="5"/>
</dbReference>
<feature type="domain" description="Fibronectin type-III" evidence="2">
    <location>
        <begin position="723"/>
        <end position="814"/>
    </location>
</feature>
<protein>
    <submittedName>
        <fullName evidence="3">T9SS type A sorting domain-containing protein</fullName>
    </submittedName>
</protein>
<dbReference type="KEGG" id="pgin:FRZ67_06985"/>
<dbReference type="CDD" id="cd00063">
    <property type="entry name" value="FN3"/>
    <property type="match status" value="1"/>
</dbReference>
<keyword evidence="1" id="KW-0732">Signal</keyword>
<dbReference type="Gene3D" id="2.60.40.10">
    <property type="entry name" value="Immunoglobulins"/>
    <property type="match status" value="1"/>
</dbReference>
<evidence type="ECO:0000256" key="1">
    <source>
        <dbReference type="SAM" id="SignalP"/>
    </source>
</evidence>
<keyword evidence="4" id="KW-1185">Reference proteome</keyword>
<dbReference type="AlphaFoldDB" id="A0A5B8V8L0"/>
<organism evidence="3 4">
    <name type="scientific">Panacibacter ginsenosidivorans</name>
    <dbReference type="NCBI Taxonomy" id="1813871"/>
    <lineage>
        <taxon>Bacteria</taxon>
        <taxon>Pseudomonadati</taxon>
        <taxon>Bacteroidota</taxon>
        <taxon>Chitinophagia</taxon>
        <taxon>Chitinophagales</taxon>
        <taxon>Chitinophagaceae</taxon>
        <taxon>Panacibacter</taxon>
    </lineage>
</organism>
<name>A0A5B8V8L0_9BACT</name>
<dbReference type="Proteomes" id="UP000321533">
    <property type="component" value="Chromosome"/>
</dbReference>
<dbReference type="RefSeq" id="WP_147188846.1">
    <property type="nucleotide sequence ID" value="NZ_CP042435.1"/>
</dbReference>
<feature type="signal peptide" evidence="1">
    <location>
        <begin position="1"/>
        <end position="22"/>
    </location>
</feature>
<accession>A0A5B8V8L0</accession>